<reference evidence="4" key="1">
    <citation type="journal article" date="2018" name="Algal Res.">
        <title>Characterization of plant carbon substrate utilization by Auxenochlorella protothecoides.</title>
        <authorList>
            <person name="Vogler B.W."/>
            <person name="Starkenburg S.R."/>
            <person name="Sudasinghe N."/>
            <person name="Schambach J.Y."/>
            <person name="Rollin J.A."/>
            <person name="Pattathil S."/>
            <person name="Barry A.N."/>
        </authorList>
    </citation>
    <scope>NUCLEOTIDE SEQUENCE [LARGE SCALE GENOMIC DNA]</scope>
    <source>
        <strain evidence="4">UTEX 25</strain>
    </source>
</reference>
<proteinExistence type="predicted"/>
<dbReference type="GO" id="GO:0046982">
    <property type="term" value="F:protein heterodimerization activity"/>
    <property type="evidence" value="ECO:0007669"/>
    <property type="project" value="InterPro"/>
</dbReference>
<dbReference type="InterPro" id="IPR004331">
    <property type="entry name" value="SPX_dom"/>
</dbReference>
<dbReference type="Proteomes" id="UP000279271">
    <property type="component" value="Unassembled WGS sequence"/>
</dbReference>
<protein>
    <recommendedName>
        <fullName evidence="2">SPX domain-containing protein</fullName>
    </recommendedName>
</protein>
<dbReference type="CDD" id="cd22928">
    <property type="entry name" value="HFD_POLE3_DPB4"/>
    <property type="match status" value="1"/>
</dbReference>
<dbReference type="GO" id="GO:0003677">
    <property type="term" value="F:DNA binding"/>
    <property type="evidence" value="ECO:0007669"/>
    <property type="project" value="InterPro"/>
</dbReference>
<evidence type="ECO:0000256" key="1">
    <source>
        <dbReference type="SAM" id="MobiDB-lite"/>
    </source>
</evidence>
<evidence type="ECO:0000313" key="4">
    <source>
        <dbReference type="Proteomes" id="UP000279271"/>
    </source>
</evidence>
<dbReference type="SUPFAM" id="SSF47113">
    <property type="entry name" value="Histone-fold"/>
    <property type="match status" value="1"/>
</dbReference>
<name>A0A3M7L4R2_AUXPR</name>
<dbReference type="InterPro" id="IPR031142">
    <property type="entry name" value="SPX_prot"/>
</dbReference>
<evidence type="ECO:0000313" key="3">
    <source>
        <dbReference type="EMBL" id="RMZ57074.1"/>
    </source>
</evidence>
<accession>A0A3M7L4R2</accession>
<dbReference type="InterPro" id="IPR007125">
    <property type="entry name" value="H2A/H2B/H3"/>
</dbReference>
<feature type="compositionally biased region" description="Low complexity" evidence="1">
    <location>
        <begin position="363"/>
        <end position="373"/>
    </location>
</feature>
<dbReference type="PROSITE" id="PS51382">
    <property type="entry name" value="SPX"/>
    <property type="match status" value="1"/>
</dbReference>
<dbReference type="Pfam" id="PF00125">
    <property type="entry name" value="Histone"/>
    <property type="match status" value="1"/>
</dbReference>
<evidence type="ECO:0000259" key="2">
    <source>
        <dbReference type="PROSITE" id="PS51382"/>
    </source>
</evidence>
<dbReference type="Gene3D" id="1.10.20.10">
    <property type="entry name" value="Histone, subunit A"/>
    <property type="match status" value="1"/>
</dbReference>
<dbReference type="EMBL" id="QOKY01000130">
    <property type="protein sequence ID" value="RMZ57074.1"/>
    <property type="molecule type" value="Genomic_DNA"/>
</dbReference>
<feature type="non-terminal residue" evidence="3">
    <location>
        <position position="1"/>
    </location>
</feature>
<dbReference type="PANTHER" id="PTHR45978:SF7">
    <property type="entry name" value="SPX DOMAIN-CONTAINING PROTEIN 4"/>
    <property type="match status" value="1"/>
</dbReference>
<dbReference type="GO" id="GO:0016036">
    <property type="term" value="P:cellular response to phosphate starvation"/>
    <property type="evidence" value="ECO:0007669"/>
    <property type="project" value="InterPro"/>
</dbReference>
<dbReference type="InterPro" id="IPR009072">
    <property type="entry name" value="Histone-fold"/>
</dbReference>
<sequence length="487" mass="51265">VTDAEIPKALLKRLIKAKLSTVAGADPTRDYQIHKDALLAFQEAAKIFIHYLTATANDVCRDARRQTISAEDVLTALNDLDFGEVTGELTEALEDFRTEAREKSKKKAEGKKRKAEATFLSSGGMKFAAALRNSAEELPDAAELFTLYKHLKKSLKRIPCGDAGHDDSSLVADPASEFGEAASGDEDEADTALELPSLDASAATLADSAQDAAAALDEGERAFVAELTRDVEQLNEQYMEKEEVNVIRFGTLKDQAAAARSRQELQRAYRAVVDFHGELLLVLHWSILAYTGLVKILKKHHKRTGLLLRAPHLTNMLGQPFCSVEAEGATSVADAEVHHGSSLSADSHQRGRPCGARRRPGLPHRAAAQAAARARAHGGGRHERGVGGGGAAGGEDAVTKPVPQGSGSTTATATATATTTGAPSARPTAGSSVLRRTRAALGLWRQLQVTASTPSTVLPPGAGLDARRALSVGAAPAGSGLTNSSAA</sequence>
<comment type="caution">
    <text evidence="3">The sequence shown here is derived from an EMBL/GenBank/DDBJ whole genome shotgun (WGS) entry which is preliminary data.</text>
</comment>
<feature type="compositionally biased region" description="Low complexity" evidence="1">
    <location>
        <begin position="405"/>
        <end position="430"/>
    </location>
</feature>
<feature type="region of interest" description="Disordered" evidence="1">
    <location>
        <begin position="335"/>
        <end position="433"/>
    </location>
</feature>
<dbReference type="PANTHER" id="PTHR45978">
    <property type="entry name" value="SPX DOMAIN-CONTAINING PROTEIN 3"/>
    <property type="match status" value="1"/>
</dbReference>
<dbReference type="AlphaFoldDB" id="A0A3M7L4R2"/>
<organism evidence="3 4">
    <name type="scientific">Auxenochlorella protothecoides</name>
    <name type="common">Green microalga</name>
    <name type="synonym">Chlorella protothecoides</name>
    <dbReference type="NCBI Taxonomy" id="3075"/>
    <lineage>
        <taxon>Eukaryota</taxon>
        <taxon>Viridiplantae</taxon>
        <taxon>Chlorophyta</taxon>
        <taxon>core chlorophytes</taxon>
        <taxon>Trebouxiophyceae</taxon>
        <taxon>Chlorellales</taxon>
        <taxon>Chlorellaceae</taxon>
        <taxon>Auxenochlorella</taxon>
    </lineage>
</organism>
<gene>
    <name evidence="3" type="ORF">APUTEX25_002306</name>
</gene>
<feature type="domain" description="SPX" evidence="2">
    <location>
        <begin position="125"/>
        <end position="314"/>
    </location>
</feature>